<gene>
    <name evidence="1" type="ORF">BGX16_0316</name>
</gene>
<reference evidence="1 2" key="1">
    <citation type="submission" date="2017-11" db="EMBL/GenBank/DDBJ databases">
        <title>Animal gut microbial communities from fecal samples from Wisconsin, USA.</title>
        <authorList>
            <person name="Neumann A."/>
        </authorList>
    </citation>
    <scope>NUCLEOTIDE SEQUENCE [LARGE SCALE GENOMIC DNA]</scope>
    <source>
        <strain evidence="1 2">UWS3</strain>
    </source>
</reference>
<evidence type="ECO:0000313" key="1">
    <source>
        <dbReference type="EMBL" id="PJJ40396.1"/>
    </source>
</evidence>
<keyword evidence="2" id="KW-1185">Reference proteome</keyword>
<dbReference type="AlphaFoldDB" id="A0A2M9A3V0"/>
<dbReference type="OrthoDB" id="9796262at2"/>
<dbReference type="Pfam" id="PF09579">
    <property type="entry name" value="Spore_YtfJ"/>
    <property type="match status" value="1"/>
</dbReference>
<proteinExistence type="predicted"/>
<evidence type="ECO:0000313" key="2">
    <source>
        <dbReference type="Proteomes" id="UP000231134"/>
    </source>
</evidence>
<protein>
    <submittedName>
        <fullName evidence="1">Putative spore protein YtfJ</fullName>
    </submittedName>
</protein>
<organism evidence="1 2">
    <name type="scientific">Hallerella succinigenes</name>
    <dbReference type="NCBI Taxonomy" id="1896222"/>
    <lineage>
        <taxon>Bacteria</taxon>
        <taxon>Pseudomonadati</taxon>
        <taxon>Fibrobacterota</taxon>
        <taxon>Fibrobacteria</taxon>
        <taxon>Fibrobacterales</taxon>
        <taxon>Fibrobacteraceae</taxon>
        <taxon>Hallerella</taxon>
    </lineage>
</organism>
<dbReference type="Proteomes" id="UP000231134">
    <property type="component" value="Unassembled WGS sequence"/>
</dbReference>
<dbReference type="PANTHER" id="PTHR39162:SF1">
    <property type="entry name" value="SPORULATION PROTEIN YTFJ"/>
    <property type="match status" value="1"/>
</dbReference>
<dbReference type="RefSeq" id="WP_100424487.1">
    <property type="nucleotide sequence ID" value="NZ_JAQXKX010000015.1"/>
</dbReference>
<dbReference type="EMBL" id="PGEX01000001">
    <property type="protein sequence ID" value="PJJ40396.1"/>
    <property type="molecule type" value="Genomic_DNA"/>
</dbReference>
<dbReference type="PIRSF" id="PIRSF021377">
    <property type="entry name" value="YtfJ"/>
    <property type="match status" value="1"/>
</dbReference>
<dbReference type="PANTHER" id="PTHR39162">
    <property type="entry name" value="GLL3345 PROTEIN"/>
    <property type="match status" value="1"/>
</dbReference>
<name>A0A2M9A3V0_9BACT</name>
<accession>A0A2M9A3V0</accession>
<sequence>MAQIDTLADTILEKLRLVSQAETVIGKPIQAGATTVIPVSRVSMGFGLGGHKENVAASGGGVSINPVAFVVITGEDVRIMPIARDNNLVSKIADLVPDVVSAVKGKTSSGSASDSNS</sequence>
<dbReference type="InterPro" id="IPR014229">
    <property type="entry name" value="Spore_YtfJ"/>
</dbReference>
<comment type="caution">
    <text evidence="1">The sequence shown here is derived from an EMBL/GenBank/DDBJ whole genome shotgun (WGS) entry which is preliminary data.</text>
</comment>